<accession>A0ABT4ZWS7</accession>
<dbReference type="EMBL" id="JAQMTI010000130">
    <property type="protein sequence ID" value="MDB9441908.1"/>
    <property type="molecule type" value="Genomic_DNA"/>
</dbReference>
<evidence type="ECO:0000313" key="3">
    <source>
        <dbReference type="EMBL" id="MDB9443867.1"/>
    </source>
</evidence>
<dbReference type="Proteomes" id="UP001211711">
    <property type="component" value="Unassembled WGS sequence"/>
</dbReference>
<evidence type="ECO:0000313" key="4">
    <source>
        <dbReference type="Proteomes" id="UP001211711"/>
    </source>
</evidence>
<keyword evidence="4" id="KW-1185">Reference proteome</keyword>
<dbReference type="EMBL" id="JAQMTI010000272">
    <property type="protein sequence ID" value="MDB9443867.1"/>
    <property type="molecule type" value="Genomic_DNA"/>
</dbReference>
<reference evidence="3 4" key="1">
    <citation type="submission" date="2023-01" db="EMBL/GenBank/DDBJ databases">
        <title>Genomes from the Australian National Cyanobacteria Reference Collection.</title>
        <authorList>
            <person name="Willis A."/>
            <person name="Lee E.M.F."/>
        </authorList>
    </citation>
    <scope>NUCLEOTIDE SEQUENCE [LARGE SCALE GENOMIC DNA]</scope>
    <source>
        <strain evidence="3 4">CS-549</strain>
    </source>
</reference>
<dbReference type="RefSeq" id="WP_272110135.1">
    <property type="nucleotide sequence ID" value="NZ_JAQMTI010000130.1"/>
</dbReference>
<feature type="non-terminal residue" evidence="3">
    <location>
        <position position="28"/>
    </location>
</feature>
<dbReference type="InterPro" id="IPR021027">
    <property type="entry name" value="Transposase_put_HTH"/>
</dbReference>
<sequence>MLLGFKTQLKVNKQQRLLLAQHAGVARH</sequence>
<proteinExistence type="predicted"/>
<name>A0ABT4ZWS7_9CYAN</name>
<comment type="caution">
    <text evidence="3">The sequence shown here is derived from an EMBL/GenBank/DDBJ whole genome shotgun (WGS) entry which is preliminary data.</text>
</comment>
<dbReference type="Pfam" id="PF12323">
    <property type="entry name" value="HTH_OrfB_IS605"/>
    <property type="match status" value="1"/>
</dbReference>
<feature type="domain" description="Transposase putative helix-turn-helix" evidence="1">
    <location>
        <begin position="1"/>
        <end position="28"/>
    </location>
</feature>
<protein>
    <submittedName>
        <fullName evidence="3">Helix-turn-helix domain-containing protein</fullName>
    </submittedName>
</protein>
<organism evidence="3 4">
    <name type="scientific">Sphaerospermopsis kisseleviana CS-549</name>
    <dbReference type="NCBI Taxonomy" id="3021783"/>
    <lineage>
        <taxon>Bacteria</taxon>
        <taxon>Bacillati</taxon>
        <taxon>Cyanobacteriota</taxon>
        <taxon>Cyanophyceae</taxon>
        <taxon>Nostocales</taxon>
        <taxon>Aphanizomenonaceae</taxon>
        <taxon>Sphaerospermopsis</taxon>
        <taxon>Sphaerospermopsis kisseleviana</taxon>
    </lineage>
</organism>
<evidence type="ECO:0000313" key="2">
    <source>
        <dbReference type="EMBL" id="MDB9441908.1"/>
    </source>
</evidence>
<evidence type="ECO:0000259" key="1">
    <source>
        <dbReference type="Pfam" id="PF12323"/>
    </source>
</evidence>
<gene>
    <name evidence="2" type="ORF">PN497_11125</name>
    <name evidence="3" type="ORF">PN497_21315</name>
</gene>